<comment type="catalytic activity">
    <reaction evidence="7">
        <text>L-threonyl-[protein] + ATP = O-phospho-L-threonyl-[protein] + ADP + H(+)</text>
        <dbReference type="Rhea" id="RHEA:46608"/>
        <dbReference type="Rhea" id="RHEA-COMP:11060"/>
        <dbReference type="Rhea" id="RHEA-COMP:11605"/>
        <dbReference type="ChEBI" id="CHEBI:15378"/>
        <dbReference type="ChEBI" id="CHEBI:30013"/>
        <dbReference type="ChEBI" id="CHEBI:30616"/>
        <dbReference type="ChEBI" id="CHEBI:61977"/>
        <dbReference type="ChEBI" id="CHEBI:456216"/>
        <dbReference type="EC" id="2.7.11.1"/>
    </reaction>
</comment>
<evidence type="ECO:0000313" key="12">
    <source>
        <dbReference type="Proteomes" id="UP001199469"/>
    </source>
</evidence>
<evidence type="ECO:0000256" key="4">
    <source>
        <dbReference type="ARBA" id="ARBA00022741"/>
    </source>
</evidence>
<evidence type="ECO:0000259" key="10">
    <source>
        <dbReference type="PROSITE" id="PS50011"/>
    </source>
</evidence>
<comment type="caution">
    <text evidence="11">The sequence shown here is derived from an EMBL/GenBank/DDBJ whole genome shotgun (WGS) entry which is preliminary data.</text>
</comment>
<keyword evidence="6" id="KW-0067">ATP-binding</keyword>
<keyword evidence="4" id="KW-0547">Nucleotide-binding</keyword>
<dbReference type="Gene3D" id="3.30.200.20">
    <property type="entry name" value="Phosphorylase Kinase, domain 1"/>
    <property type="match status" value="1"/>
</dbReference>
<dbReference type="PROSITE" id="PS50011">
    <property type="entry name" value="PROTEIN_KINASE_DOM"/>
    <property type="match status" value="1"/>
</dbReference>
<evidence type="ECO:0000256" key="7">
    <source>
        <dbReference type="ARBA" id="ARBA00047899"/>
    </source>
</evidence>
<gene>
    <name evidence="11" type="ORF">LQ327_07865</name>
</gene>
<proteinExistence type="predicted"/>
<keyword evidence="3" id="KW-0808">Transferase</keyword>
<feature type="domain" description="Protein kinase" evidence="10">
    <location>
        <begin position="69"/>
        <end position="344"/>
    </location>
</feature>
<dbReference type="EC" id="2.7.11.1" evidence="1"/>
<dbReference type="PANTHER" id="PTHR24363:SF0">
    <property type="entry name" value="SERINE_THREONINE KINASE LIKE DOMAIN CONTAINING 1"/>
    <property type="match status" value="1"/>
</dbReference>
<protein>
    <recommendedName>
        <fullName evidence="1">non-specific serine/threonine protein kinase</fullName>
        <ecNumber evidence="1">2.7.11.1</ecNumber>
    </recommendedName>
</protein>
<evidence type="ECO:0000256" key="2">
    <source>
        <dbReference type="ARBA" id="ARBA00022527"/>
    </source>
</evidence>
<evidence type="ECO:0000256" key="6">
    <source>
        <dbReference type="ARBA" id="ARBA00022840"/>
    </source>
</evidence>
<dbReference type="InterPro" id="IPR031634">
    <property type="entry name" value="PknG_rubred"/>
</dbReference>
<dbReference type="SUPFAM" id="SSF56112">
    <property type="entry name" value="Protein kinase-like (PK-like)"/>
    <property type="match status" value="1"/>
</dbReference>
<dbReference type="InterPro" id="IPR000719">
    <property type="entry name" value="Prot_kinase_dom"/>
</dbReference>
<dbReference type="Gene3D" id="1.10.510.10">
    <property type="entry name" value="Transferase(Phosphotransferase) domain 1"/>
    <property type="match status" value="1"/>
</dbReference>
<evidence type="ECO:0000313" key="11">
    <source>
        <dbReference type="EMBL" id="MCD2193301.1"/>
    </source>
</evidence>
<reference evidence="11 12" key="1">
    <citation type="submission" date="2021-11" db="EMBL/GenBank/DDBJ databases">
        <title>Draft genome sequence of Actinomycetospora sp. SF1 isolated from the rhizosphere soil.</title>
        <authorList>
            <person name="Duangmal K."/>
            <person name="Chantavorakit T."/>
        </authorList>
    </citation>
    <scope>NUCLEOTIDE SEQUENCE [LARGE SCALE GENOMIC DNA]</scope>
    <source>
        <strain evidence="11 12">TBRC 5722</strain>
    </source>
</reference>
<evidence type="ECO:0000256" key="1">
    <source>
        <dbReference type="ARBA" id="ARBA00012513"/>
    </source>
</evidence>
<feature type="compositionally biased region" description="Basic residues" evidence="9">
    <location>
        <begin position="1"/>
        <end position="10"/>
    </location>
</feature>
<evidence type="ECO:0000256" key="9">
    <source>
        <dbReference type="SAM" id="MobiDB-lite"/>
    </source>
</evidence>
<feature type="compositionally biased region" description="Low complexity" evidence="9">
    <location>
        <begin position="328"/>
        <end position="344"/>
    </location>
</feature>
<feature type="region of interest" description="Disordered" evidence="9">
    <location>
        <begin position="1"/>
        <end position="23"/>
    </location>
</feature>
<dbReference type="Proteomes" id="UP001199469">
    <property type="component" value="Unassembled WGS sequence"/>
</dbReference>
<keyword evidence="2" id="KW-0723">Serine/threonine-protein kinase</keyword>
<keyword evidence="5" id="KW-0418">Kinase</keyword>
<feature type="region of interest" description="Disordered" evidence="9">
    <location>
        <begin position="317"/>
        <end position="344"/>
    </location>
</feature>
<dbReference type="SMART" id="SM00220">
    <property type="entry name" value="S_TKc"/>
    <property type="match status" value="1"/>
</dbReference>
<keyword evidence="12" id="KW-1185">Reference proteome</keyword>
<dbReference type="RefSeq" id="WP_230731228.1">
    <property type="nucleotide sequence ID" value="NZ_JAJNDB010000001.1"/>
</dbReference>
<evidence type="ECO:0000256" key="5">
    <source>
        <dbReference type="ARBA" id="ARBA00022777"/>
    </source>
</evidence>
<evidence type="ECO:0000256" key="8">
    <source>
        <dbReference type="ARBA" id="ARBA00048679"/>
    </source>
</evidence>
<accession>A0ABS8P7B6</accession>
<organism evidence="11 12">
    <name type="scientific">Actinomycetospora endophytica</name>
    <dbReference type="NCBI Taxonomy" id="2291215"/>
    <lineage>
        <taxon>Bacteria</taxon>
        <taxon>Bacillati</taxon>
        <taxon>Actinomycetota</taxon>
        <taxon>Actinomycetes</taxon>
        <taxon>Pseudonocardiales</taxon>
        <taxon>Pseudonocardiaceae</taxon>
        <taxon>Actinomycetospora</taxon>
    </lineage>
</organism>
<evidence type="ECO:0000256" key="3">
    <source>
        <dbReference type="ARBA" id="ARBA00022679"/>
    </source>
</evidence>
<comment type="catalytic activity">
    <reaction evidence="8">
        <text>L-seryl-[protein] + ATP = O-phospho-L-seryl-[protein] + ADP + H(+)</text>
        <dbReference type="Rhea" id="RHEA:17989"/>
        <dbReference type="Rhea" id="RHEA-COMP:9863"/>
        <dbReference type="Rhea" id="RHEA-COMP:11604"/>
        <dbReference type="ChEBI" id="CHEBI:15378"/>
        <dbReference type="ChEBI" id="CHEBI:29999"/>
        <dbReference type="ChEBI" id="CHEBI:30616"/>
        <dbReference type="ChEBI" id="CHEBI:83421"/>
        <dbReference type="ChEBI" id="CHEBI:456216"/>
        <dbReference type="EC" id="2.7.11.1"/>
    </reaction>
</comment>
<name>A0ABS8P7B6_9PSEU</name>
<dbReference type="PANTHER" id="PTHR24363">
    <property type="entry name" value="SERINE/THREONINE PROTEIN KINASE"/>
    <property type="match status" value="1"/>
</dbReference>
<dbReference type="EMBL" id="JAJNDB010000001">
    <property type="protein sequence ID" value="MCD2193301.1"/>
    <property type="molecule type" value="Genomic_DNA"/>
</dbReference>
<sequence length="344" mass="35571">MDRHSTRPGRARQGLRPAAGGRHATDDLLARAAALFPESRRWCPSCEAPVGRARDGRPGRLRGTCAHCRHVFDLAPELAPGTVLGGRWTITGPLARGGDWLYTADDGERGGSVVVARRRDDDAATPARLLGHGHPALVGLRDVVTTADAVHLVLEPVHGGPARGPLSPDDAAALVLGVIPAVGHLHGLGLLHADLKPSNVLRAPDGPVLVDLGSVRRLDDRIAPVWGTEGFLAPEIAPGGAGPSVASEVYALGRTLAVLLGRPVRPHLAPRRPVEDPTPLDPVITRATAADPGLRHADVAALGTDLLAALGVGGTDTADAVHQDDPSRPAAPAPAHAPRGAFPT</sequence>
<dbReference type="InterPro" id="IPR011009">
    <property type="entry name" value="Kinase-like_dom_sf"/>
</dbReference>
<dbReference type="Pfam" id="PF16919">
    <property type="entry name" value="PknG_rubred"/>
    <property type="match status" value="1"/>
</dbReference>
<dbReference type="Pfam" id="PF00069">
    <property type="entry name" value="Pkinase"/>
    <property type="match status" value="1"/>
</dbReference>